<proteinExistence type="predicted"/>
<evidence type="ECO:0000313" key="2">
    <source>
        <dbReference type="Proteomes" id="UP000320055"/>
    </source>
</evidence>
<name>A0A563VWX2_9CYAN</name>
<dbReference type="EMBL" id="CAACVJ010000298">
    <property type="protein sequence ID" value="VEP15753.1"/>
    <property type="molecule type" value="Genomic_DNA"/>
</dbReference>
<gene>
    <name evidence="1" type="ORF">H1P_3670001</name>
</gene>
<accession>A0A563VWX2</accession>
<evidence type="ECO:0000313" key="1">
    <source>
        <dbReference type="EMBL" id="VEP15753.1"/>
    </source>
</evidence>
<reference evidence="1 2" key="1">
    <citation type="submission" date="2019-01" db="EMBL/GenBank/DDBJ databases">
        <authorList>
            <person name="Brito A."/>
        </authorList>
    </citation>
    <scope>NUCLEOTIDE SEQUENCE [LARGE SCALE GENOMIC DNA]</scope>
    <source>
        <strain evidence="1">1</strain>
    </source>
</reference>
<keyword evidence="2" id="KW-1185">Reference proteome</keyword>
<sequence length="100" mass="12435">MISWLLLHFPPLYLFWNVEVFLSESEFAKFWDTHTSLPIRKIEFRYKKRNEYLNSPFRESDRIAVDFIVLRKHRQMIEEYLHRNFAPLHYHLGKHHKTFS</sequence>
<organism evidence="1 2">
    <name type="scientific">Hyella patelloides LEGE 07179</name>
    <dbReference type="NCBI Taxonomy" id="945734"/>
    <lineage>
        <taxon>Bacteria</taxon>
        <taxon>Bacillati</taxon>
        <taxon>Cyanobacteriota</taxon>
        <taxon>Cyanophyceae</taxon>
        <taxon>Pleurocapsales</taxon>
        <taxon>Hyellaceae</taxon>
        <taxon>Hyella</taxon>
    </lineage>
</organism>
<protein>
    <submittedName>
        <fullName evidence="1">Uncharacterized protein</fullName>
    </submittedName>
</protein>
<dbReference type="Proteomes" id="UP000320055">
    <property type="component" value="Unassembled WGS sequence"/>
</dbReference>
<dbReference type="AlphaFoldDB" id="A0A563VWX2"/>